<gene>
    <name evidence="1" type="ORF">NCTC9081_05614</name>
</gene>
<proteinExistence type="predicted"/>
<evidence type="ECO:0000313" key="1">
    <source>
        <dbReference type="EMBL" id="STJ20059.1"/>
    </source>
</evidence>
<reference evidence="1 2" key="1">
    <citation type="submission" date="2018-06" db="EMBL/GenBank/DDBJ databases">
        <authorList>
            <consortium name="Pathogen Informatics"/>
            <person name="Doyle S."/>
        </authorList>
    </citation>
    <scope>NUCLEOTIDE SEQUENCE [LARGE SCALE GENOMIC DNA]</scope>
    <source>
        <strain evidence="1 2">NCTC9081</strain>
    </source>
</reference>
<dbReference type="Proteomes" id="UP000254716">
    <property type="component" value="Unassembled WGS sequence"/>
</dbReference>
<accession>A0A376W9C2</accession>
<dbReference type="EMBL" id="UGCV01000008">
    <property type="protein sequence ID" value="STJ20059.1"/>
    <property type="molecule type" value="Genomic_DNA"/>
</dbReference>
<dbReference type="AlphaFoldDB" id="A0A376W9C2"/>
<sequence length="34" mass="4176">MRGKNNYWHSRLHFLDFSKQLHTVHFIHPQVADD</sequence>
<name>A0A376W9C2_ECOLX</name>
<protein>
    <submittedName>
        <fullName evidence="1">Uncharacterized protein</fullName>
    </submittedName>
</protein>
<evidence type="ECO:0000313" key="2">
    <source>
        <dbReference type="Proteomes" id="UP000254716"/>
    </source>
</evidence>
<organism evidence="1 2">
    <name type="scientific">Escherichia coli</name>
    <dbReference type="NCBI Taxonomy" id="562"/>
    <lineage>
        <taxon>Bacteria</taxon>
        <taxon>Pseudomonadati</taxon>
        <taxon>Pseudomonadota</taxon>
        <taxon>Gammaproteobacteria</taxon>
        <taxon>Enterobacterales</taxon>
        <taxon>Enterobacteriaceae</taxon>
        <taxon>Escherichia</taxon>
    </lineage>
</organism>